<gene>
    <name evidence="2" type="ORF">Ocin01_00551</name>
</gene>
<feature type="compositionally biased region" description="Polar residues" evidence="1">
    <location>
        <begin position="1"/>
        <end position="24"/>
    </location>
</feature>
<feature type="non-terminal residue" evidence="2">
    <location>
        <position position="240"/>
    </location>
</feature>
<accession>A0A1D2NLI7</accession>
<comment type="caution">
    <text evidence="2">The sequence shown here is derived from an EMBL/GenBank/DDBJ whole genome shotgun (WGS) entry which is preliminary data.</text>
</comment>
<feature type="compositionally biased region" description="Gly residues" evidence="1">
    <location>
        <begin position="213"/>
        <end position="240"/>
    </location>
</feature>
<protein>
    <submittedName>
        <fullName evidence="2">Uncharacterized protein</fullName>
    </submittedName>
</protein>
<keyword evidence="3" id="KW-1185">Reference proteome</keyword>
<feature type="compositionally biased region" description="Basic and acidic residues" evidence="1">
    <location>
        <begin position="147"/>
        <end position="157"/>
    </location>
</feature>
<evidence type="ECO:0000313" key="2">
    <source>
        <dbReference type="EMBL" id="ODN06107.1"/>
    </source>
</evidence>
<reference evidence="2 3" key="1">
    <citation type="journal article" date="2016" name="Genome Biol. Evol.">
        <title>Gene Family Evolution Reflects Adaptation to Soil Environmental Stressors in the Genome of the Collembolan Orchesella cincta.</title>
        <authorList>
            <person name="Faddeeva-Vakhrusheva A."/>
            <person name="Derks M.F."/>
            <person name="Anvar S.Y."/>
            <person name="Agamennone V."/>
            <person name="Suring W."/>
            <person name="Smit S."/>
            <person name="van Straalen N.M."/>
            <person name="Roelofs D."/>
        </authorList>
    </citation>
    <scope>NUCLEOTIDE SEQUENCE [LARGE SCALE GENOMIC DNA]</scope>
    <source>
        <tissue evidence="2">Mixed pool</tissue>
    </source>
</reference>
<dbReference type="AlphaFoldDB" id="A0A1D2NLI7"/>
<feature type="region of interest" description="Disordered" evidence="1">
    <location>
        <begin position="1"/>
        <end position="25"/>
    </location>
</feature>
<feature type="region of interest" description="Disordered" evidence="1">
    <location>
        <begin position="122"/>
        <end position="240"/>
    </location>
</feature>
<feature type="compositionally biased region" description="Low complexity" evidence="1">
    <location>
        <begin position="123"/>
        <end position="143"/>
    </location>
</feature>
<dbReference type="EMBL" id="LJIJ01000010">
    <property type="protein sequence ID" value="ODN06107.1"/>
    <property type="molecule type" value="Genomic_DNA"/>
</dbReference>
<feature type="compositionally biased region" description="Polar residues" evidence="1">
    <location>
        <begin position="70"/>
        <end position="106"/>
    </location>
</feature>
<dbReference type="Proteomes" id="UP000094527">
    <property type="component" value="Unassembled WGS sequence"/>
</dbReference>
<evidence type="ECO:0000256" key="1">
    <source>
        <dbReference type="SAM" id="MobiDB-lite"/>
    </source>
</evidence>
<sequence>MWNHAQNCSPSGEETNSEVDSSSNLKEKIERSLDLTHYLKYLDQLFSQEDNSESEYSDSDEDGKPRSFNEFLQPNAQPSDRPQPQYSQNHITVGISNTSDSNQSATYSTAKLVENFQLEANISSSSLSSIDSGTSSLSLTPSSDNCPDQHIKIERDNYGPSRSPVSLDKNPSVIDDEKSSENASENDKKPQKKKKANKSNNESFTRHHKPSSGGKGNGSSGGGAGGLSTNGGSGESSGSS</sequence>
<organism evidence="2 3">
    <name type="scientific">Orchesella cincta</name>
    <name type="common">Springtail</name>
    <name type="synonym">Podura cincta</name>
    <dbReference type="NCBI Taxonomy" id="48709"/>
    <lineage>
        <taxon>Eukaryota</taxon>
        <taxon>Metazoa</taxon>
        <taxon>Ecdysozoa</taxon>
        <taxon>Arthropoda</taxon>
        <taxon>Hexapoda</taxon>
        <taxon>Collembola</taxon>
        <taxon>Entomobryomorpha</taxon>
        <taxon>Entomobryoidea</taxon>
        <taxon>Orchesellidae</taxon>
        <taxon>Orchesellinae</taxon>
        <taxon>Orchesella</taxon>
    </lineage>
</organism>
<feature type="compositionally biased region" description="Basic and acidic residues" evidence="1">
    <location>
        <begin position="175"/>
        <end position="189"/>
    </location>
</feature>
<name>A0A1D2NLI7_ORCCI</name>
<proteinExistence type="predicted"/>
<evidence type="ECO:0000313" key="3">
    <source>
        <dbReference type="Proteomes" id="UP000094527"/>
    </source>
</evidence>
<feature type="compositionally biased region" description="Acidic residues" evidence="1">
    <location>
        <begin position="50"/>
        <end position="61"/>
    </location>
</feature>
<feature type="region of interest" description="Disordered" evidence="1">
    <location>
        <begin position="46"/>
        <end position="106"/>
    </location>
</feature>